<dbReference type="PANTHER" id="PTHR32039">
    <property type="entry name" value="MAGNESIUM-CHELATASE SUBUNIT CHLI"/>
    <property type="match status" value="1"/>
</dbReference>
<dbReference type="PANTHER" id="PTHR32039:SF7">
    <property type="entry name" value="COMPETENCE PROTEIN COMM"/>
    <property type="match status" value="1"/>
</dbReference>
<dbReference type="SMART" id="SM00382">
    <property type="entry name" value="AAA"/>
    <property type="match status" value="1"/>
</dbReference>
<dbReference type="EMBL" id="VUNB01000001">
    <property type="protein sequence ID" value="MST68321.1"/>
    <property type="molecule type" value="Genomic_DNA"/>
</dbReference>
<dbReference type="InterPro" id="IPR020568">
    <property type="entry name" value="Ribosomal_Su5_D2-typ_SF"/>
</dbReference>
<dbReference type="Pfam" id="PF13541">
    <property type="entry name" value="ChlI"/>
    <property type="match status" value="1"/>
</dbReference>
<protein>
    <submittedName>
        <fullName evidence="3">YifB family Mg chelatase-like AAA ATPase</fullName>
    </submittedName>
</protein>
<dbReference type="Gene3D" id="3.30.230.10">
    <property type="match status" value="1"/>
</dbReference>
<dbReference type="InterPro" id="IPR003593">
    <property type="entry name" value="AAA+_ATPase"/>
</dbReference>
<dbReference type="Pfam" id="PF01078">
    <property type="entry name" value="Mg_chelatase"/>
    <property type="match status" value="1"/>
</dbReference>
<comment type="similarity">
    <text evidence="1">Belongs to the Mg-chelatase subunits D/I family. ComM subfamily.</text>
</comment>
<dbReference type="InterPro" id="IPR025158">
    <property type="entry name" value="Mg_chelat-rel_C"/>
</dbReference>
<accession>A0A6A8M5V7</accession>
<sequence length="519" mass="56889">MLCHVNTGVCDGVTGRNVVVETDVVRGLPNFIIVGHPSGTVNESRDRIRAAIVNSGFQYPRNRVIVNMWPAELKKSGSHLDLPIAMGILGSAGFSDLRGLRRTGILGELSLDGSVVGTDGVLPVVAGLRDKGIERIIVPRENYGEAVLAGPRGLIPVSDLRSCCQIVNRIGSDDDISDEDLAEICNGNRMTEIPEAIHKEEENLTFDDVKGQHLIKRAVTIGVAGRHGILMVGSPGCGKTMIARRVRTILPEMNKEEILSTTMIYSAAGLLDRGTPVTVRPFRSPHHSIGRAGMLGGGAWPVPGEISLAHNGVLFLDEMAEFNVSVLEGLRIPSEELKITHFRQGRPFTFPSDFMLVAASNPCKCGFSGDETRVCTCTAAEIERYRKRISGPLIERIDIHVRMEKIDFDTIHGGVGTGNGDMSHSEMCRSVKNAIVFRESMGRNLPPGRMDDKKLMDCLFMDQQSERLMETAYKNLNLTPRTGLKTLRVARTIADMGESKEVREEHILEALQFRPSSIF</sequence>
<dbReference type="InterPro" id="IPR014721">
    <property type="entry name" value="Ribsml_uS5_D2-typ_fold_subgr"/>
</dbReference>
<dbReference type="AlphaFoldDB" id="A0A6A8M5V7"/>
<proteinExistence type="inferred from homology"/>
<evidence type="ECO:0000313" key="3">
    <source>
        <dbReference type="EMBL" id="MST68321.1"/>
    </source>
</evidence>
<comment type="caution">
    <text evidence="3">The sequence shown here is derived from an EMBL/GenBank/DDBJ whole genome shotgun (WGS) entry which is preliminary data.</text>
</comment>
<dbReference type="SUPFAM" id="SSF52540">
    <property type="entry name" value="P-loop containing nucleoside triphosphate hydrolases"/>
    <property type="match status" value="1"/>
</dbReference>
<organism evidence="3">
    <name type="scientific">Baileyella intestinalis</name>
    <dbReference type="NCBI Taxonomy" id="2606709"/>
    <lineage>
        <taxon>Bacteria</taxon>
        <taxon>Bacillati</taxon>
        <taxon>Bacillota</taxon>
        <taxon>Clostridia</taxon>
        <taxon>Peptostreptococcales</taxon>
        <taxon>Anaerovoracaceae</taxon>
        <taxon>Baileyella</taxon>
    </lineage>
</organism>
<feature type="domain" description="AAA+ ATPase" evidence="2">
    <location>
        <begin position="225"/>
        <end position="407"/>
    </location>
</feature>
<dbReference type="GO" id="GO:0005524">
    <property type="term" value="F:ATP binding"/>
    <property type="evidence" value="ECO:0007669"/>
    <property type="project" value="InterPro"/>
</dbReference>
<dbReference type="InterPro" id="IPR045006">
    <property type="entry name" value="CHLI-like"/>
</dbReference>
<name>A0A6A8M5V7_9FIRM</name>
<dbReference type="RefSeq" id="WP_154571786.1">
    <property type="nucleotide sequence ID" value="NZ_VUNB01000001.1"/>
</dbReference>
<evidence type="ECO:0000259" key="2">
    <source>
        <dbReference type="SMART" id="SM00382"/>
    </source>
</evidence>
<dbReference type="Gene3D" id="3.40.50.300">
    <property type="entry name" value="P-loop containing nucleotide triphosphate hydrolases"/>
    <property type="match status" value="1"/>
</dbReference>
<evidence type="ECO:0000256" key="1">
    <source>
        <dbReference type="ARBA" id="ARBA00006354"/>
    </source>
</evidence>
<gene>
    <name evidence="3" type="ORF">FYJ66_01680</name>
</gene>
<dbReference type="SUPFAM" id="SSF54211">
    <property type="entry name" value="Ribosomal protein S5 domain 2-like"/>
    <property type="match status" value="1"/>
</dbReference>
<dbReference type="Pfam" id="PF13335">
    <property type="entry name" value="Mg_chelatase_C"/>
    <property type="match status" value="1"/>
</dbReference>
<dbReference type="InterPro" id="IPR000523">
    <property type="entry name" value="Mg_chelatse_chII-like_cat_dom"/>
</dbReference>
<dbReference type="InterPro" id="IPR027417">
    <property type="entry name" value="P-loop_NTPase"/>
</dbReference>
<reference evidence="3" key="1">
    <citation type="submission" date="2019-09" db="EMBL/GenBank/DDBJ databases">
        <title>In-depth cultivation of the pig gut microbiome towards novel bacterial diversity and tailored functional studies.</title>
        <authorList>
            <person name="Wylensek D."/>
            <person name="Hitch T.C.A."/>
            <person name="Clavel T."/>
        </authorList>
    </citation>
    <scope>NUCLEOTIDE SEQUENCE</scope>
    <source>
        <strain evidence="3">RF-744-FAT-WT-3</strain>
    </source>
</reference>
<dbReference type="NCBIfam" id="TIGR00368">
    <property type="entry name" value="YifB family Mg chelatase-like AAA ATPase"/>
    <property type="match status" value="1"/>
</dbReference>
<dbReference type="InterPro" id="IPR004482">
    <property type="entry name" value="Mg_chelat-rel"/>
</dbReference>